<name>A0A0C1VGB2_9VIBR</name>
<dbReference type="InterPro" id="IPR018640">
    <property type="entry name" value="DUF2063"/>
</dbReference>
<gene>
    <name evidence="2" type="ORF">H735_26685</name>
</gene>
<evidence type="ECO:0000313" key="2">
    <source>
        <dbReference type="EMBL" id="KIF48753.1"/>
    </source>
</evidence>
<evidence type="ECO:0000313" key="3">
    <source>
        <dbReference type="Proteomes" id="UP000031586"/>
    </source>
</evidence>
<dbReference type="Gene3D" id="1.10.150.690">
    <property type="entry name" value="DUF2063"/>
    <property type="match status" value="1"/>
</dbReference>
<accession>A0A0C1VGB2</accession>
<dbReference type="RefSeq" id="WP_020196955.1">
    <property type="nucleotide sequence ID" value="NZ_BAOH01000090.1"/>
</dbReference>
<comment type="caution">
    <text evidence="2">The sequence shown here is derived from an EMBL/GenBank/DDBJ whole genome shotgun (WGS) entry which is preliminary data.</text>
</comment>
<dbReference type="AlphaFoldDB" id="A0A0C1VGB2"/>
<dbReference type="EMBL" id="JPRD01000058">
    <property type="protein sequence ID" value="KIF48753.1"/>
    <property type="molecule type" value="Genomic_DNA"/>
</dbReference>
<dbReference type="InterPro" id="IPR044922">
    <property type="entry name" value="DUF2063_N_sf"/>
</dbReference>
<feature type="domain" description="Putative DNA-binding" evidence="1">
    <location>
        <begin position="6"/>
        <end position="94"/>
    </location>
</feature>
<sequence>MNLATLQSQFAKALHYQALGEDCDIASDEFTADERMQIYRNNFIVSLSEVLSATYPMIEALLGEECFEQMARQHVLTYPLEEGNVVHYGEGFQDTIMQFSQVIAQAPYSPEVARFEWHIDLARQAQYEQPNAAELKPLALLGEVSEEEQPALVLHLKQGCRSFDSSYAVFDLFSAIQTGQFEQLNINQLQQGVISIQANGEALCHALDADVFQLLQCLEQKLSLSEIPEVLLAHLNSIMALDLVDGFTLKSI</sequence>
<organism evidence="2 3">
    <name type="scientific">Vibrio owensii CAIM 1854 = LMG 25443</name>
    <dbReference type="NCBI Taxonomy" id="1229493"/>
    <lineage>
        <taxon>Bacteria</taxon>
        <taxon>Pseudomonadati</taxon>
        <taxon>Pseudomonadota</taxon>
        <taxon>Gammaproteobacteria</taxon>
        <taxon>Vibrionales</taxon>
        <taxon>Vibrionaceae</taxon>
        <taxon>Vibrio</taxon>
    </lineage>
</organism>
<reference evidence="2 3" key="1">
    <citation type="submission" date="2014-07" db="EMBL/GenBank/DDBJ databases">
        <title>Unique and conserved regions in Vibrio harveyi and related species in comparison with the shrimp pathogen Vibrio harveyi CAIM 1792.</title>
        <authorList>
            <person name="Espinoza-Valles I."/>
            <person name="Vora G."/>
            <person name="Leekitcharoenphon P."/>
            <person name="Ussery D."/>
            <person name="Hoj L."/>
            <person name="Gomez-Gil B."/>
        </authorList>
    </citation>
    <scope>NUCLEOTIDE SEQUENCE [LARGE SCALE GENOMIC DNA]</scope>
    <source>
        <strain evidence="3">CAIM 1854 / LMG 25443</strain>
    </source>
</reference>
<protein>
    <recommendedName>
        <fullName evidence="1">Putative DNA-binding domain-containing protein</fullName>
    </recommendedName>
</protein>
<dbReference type="Pfam" id="PF09836">
    <property type="entry name" value="DUF2063"/>
    <property type="match status" value="1"/>
</dbReference>
<dbReference type="Proteomes" id="UP000031586">
    <property type="component" value="Unassembled WGS sequence"/>
</dbReference>
<proteinExistence type="predicted"/>
<evidence type="ECO:0000259" key="1">
    <source>
        <dbReference type="Pfam" id="PF09836"/>
    </source>
</evidence>
<dbReference type="PATRIC" id="fig|1229493.5.peg.4911"/>